<gene>
    <name evidence="1" type="ORF">E5329_00660</name>
</gene>
<evidence type="ECO:0000313" key="2">
    <source>
        <dbReference type="Proteomes" id="UP000304953"/>
    </source>
</evidence>
<organism evidence="1 2">
    <name type="scientific">Petralouisia muris</name>
    <dbReference type="NCBI Taxonomy" id="3032872"/>
    <lineage>
        <taxon>Bacteria</taxon>
        <taxon>Bacillati</taxon>
        <taxon>Bacillota</taxon>
        <taxon>Clostridia</taxon>
        <taxon>Lachnospirales</taxon>
        <taxon>Lachnospiraceae</taxon>
        <taxon>Petralouisia</taxon>
    </lineage>
</organism>
<evidence type="ECO:0000313" key="1">
    <source>
        <dbReference type="EMBL" id="TGY98328.1"/>
    </source>
</evidence>
<keyword evidence="2" id="KW-1185">Reference proteome</keyword>
<sequence>MSRKSEAAGKSGFPRIMIAAPASGSGKTLITCGLLKALANRGLHPVSFKCGPDYIDPMFHRKALGIPARNLDLFFTGEETTRTLFQRAAAQADISLLEGVMGFYDGAGGVTSYASSYELAKVTDTPVILVVNARGMSLSLLPLIQGFLEFREDSRIAGVILNQISPASYGVMKEKIEEALPVKALGYVPKAPKLALESRHLGLVTPEEVEDIQDRLQSFAQLLEETLDIEGVLKCARKAAPLPVTEDGILEKRKEANGETAGKSCPVLARENQKEQNAHPTKGEDSHRIRIGIARDEAFCFCYEENLELLEQMGAELAFFSPLHDKQLPSGISGLILYGGYPELYAQELSGNDKMRGQISSCLNSGMPYLAECGGFLYLQESMEDLEGRAWPMAGVCPGTAHYTGKLGRFGYITLTAREEGQLLQPGGVLRAHEFHYFDCTENGQSYHGKKPFGGREWDCIRGGANYAAGFPHLYYYSNPGFAERFLDKCREFRSQKPE</sequence>
<proteinExistence type="predicted"/>
<protein>
    <submittedName>
        <fullName evidence="1">Cobyrinate a,c-diamide synthase</fullName>
    </submittedName>
</protein>
<reference evidence="1" key="1">
    <citation type="submission" date="2019-04" db="EMBL/GenBank/DDBJ databases">
        <title>Microbes associate with the intestines of laboratory mice.</title>
        <authorList>
            <person name="Navarre W."/>
            <person name="Wong E."/>
            <person name="Huang K."/>
            <person name="Tropini C."/>
            <person name="Ng K."/>
            <person name="Yu B."/>
        </authorList>
    </citation>
    <scope>NUCLEOTIDE SEQUENCE</scope>
    <source>
        <strain evidence="1">NM01_1-7b</strain>
    </source>
</reference>
<dbReference type="EMBL" id="SRYA01000001">
    <property type="protein sequence ID" value="TGY98328.1"/>
    <property type="molecule type" value="Genomic_DNA"/>
</dbReference>
<comment type="caution">
    <text evidence="1">The sequence shown here is derived from an EMBL/GenBank/DDBJ whole genome shotgun (WGS) entry which is preliminary data.</text>
</comment>
<dbReference type="Proteomes" id="UP000304953">
    <property type="component" value="Unassembled WGS sequence"/>
</dbReference>
<accession>A0AC61S2T0</accession>
<name>A0AC61S2T0_9FIRM</name>